<dbReference type="PRINTS" id="PR01869">
    <property type="entry name" value="BCATNINFAMLY"/>
</dbReference>
<feature type="repeat" description="ARM" evidence="9">
    <location>
        <begin position="420"/>
        <end position="462"/>
    </location>
</feature>
<dbReference type="GO" id="GO:0005737">
    <property type="term" value="C:cytoplasm"/>
    <property type="evidence" value="ECO:0007669"/>
    <property type="project" value="UniProtKB-SubCell"/>
</dbReference>
<feature type="compositionally biased region" description="Polar residues" evidence="10">
    <location>
        <begin position="740"/>
        <end position="751"/>
    </location>
</feature>
<dbReference type="SUPFAM" id="SSF48371">
    <property type="entry name" value="ARM repeat"/>
    <property type="match status" value="1"/>
</dbReference>
<sequence>MSYSVTTEGITQSRPQLNPSLPQLPQRPSHPTHPNAMPVSAPNEKTILWQQNQYMDSGIHSGATTQAPSLTGREEDLESDAMAFDWDPNFGQAFTDEAVDEMNQQLNQTRSQRVRAAMFPETLDEGMEIPSTQFDSTQPTAVQRLSEPSQMLKHAVVNLINYQDDADLATRAIPELIKLLNDEDQVVVGQAAMMVHQLSKKEASRHAIMNSPQMVAALVKAMSQSNDLETTKCAAGVLHNLSQHKQGLLAIFKSGGIAALVKLLSSPVESVLFYAITTLHNLLLHQEGSKMGVRLAGGLQKMVALLQRNNVKFLAIVTDCLQILAYGNQEGKLIILASGGPAELVRIMTRFTYEKLLWTTSRVLKVLSVCPSNKPAIIQSGGMQALATHLTHQNHKLVLNCLWTLRNLSDAATNQNNLQPLMQSLVQLLNTSDINVVTCAAGILSNLTCNNQNNKTIVCQVGGIEGLVRTIIQAGDHEEITEPAVCALRHLTCRHAESEMAQNAVRHHYGLQVISKLLNLPSRWPLIKAVIGLIRNLALCSANHEPLRTHGTIPRLVQLLSKAYQETGQRSSVASNGSQSSAFTDGVRMEEIVEGTVGALHTLAKDVHNRAVIRSLNVIPIFVKLLYSEVENIQRVAVGVLCELANDKEGAEMIEAQDATSPLTELLQSRNDGVATYAAAVLYSMSQDKSQDYKKRLSMELSNSLFREDGANWGPTNADIDMGMLAADDTFHDPIYHGSQGPSSVHSTGSRHNPYHTGTYDTQGLDPMGPHGGYVHSVMSTMDAPMDMGEPTDLNFDALEGALNPMPPHPQQQQQQQQGMTGPVNAWYDTDL</sequence>
<dbReference type="AlphaFoldDB" id="A0A7R9KH71"/>
<dbReference type="GO" id="GO:0045296">
    <property type="term" value="F:cadherin binding"/>
    <property type="evidence" value="ECO:0007669"/>
    <property type="project" value="InterPro"/>
</dbReference>
<evidence type="ECO:0000313" key="11">
    <source>
        <dbReference type="EMBL" id="CAD7622898.1"/>
    </source>
</evidence>
<evidence type="ECO:0000256" key="2">
    <source>
        <dbReference type="ARBA" id="ARBA00004496"/>
    </source>
</evidence>
<dbReference type="InterPro" id="IPR011989">
    <property type="entry name" value="ARM-like"/>
</dbReference>
<comment type="subcellular location">
    <subcellularLocation>
        <location evidence="1">Cell membrane</location>
        <topology evidence="1">Peripheral membrane protein</topology>
        <orientation evidence="1">Cytoplasmic side</orientation>
    </subcellularLocation>
    <subcellularLocation>
        <location evidence="2">Cytoplasm</location>
    </subcellularLocation>
</comment>
<dbReference type="OrthoDB" id="195736at2759"/>
<feature type="compositionally biased region" description="Polar residues" evidence="10">
    <location>
        <begin position="1"/>
        <end position="11"/>
    </location>
</feature>
<evidence type="ECO:0000256" key="1">
    <source>
        <dbReference type="ARBA" id="ARBA00004413"/>
    </source>
</evidence>
<feature type="repeat" description="ARM" evidence="9">
    <location>
        <begin position="462"/>
        <end position="504"/>
    </location>
</feature>
<keyword evidence="5" id="KW-0963">Cytoplasm</keyword>
<dbReference type="EMBL" id="CAJPIZ010001349">
    <property type="protein sequence ID" value="CAG2103328.1"/>
    <property type="molecule type" value="Genomic_DNA"/>
</dbReference>
<evidence type="ECO:0000256" key="7">
    <source>
        <dbReference type="ARBA" id="ARBA00022737"/>
    </source>
</evidence>
<dbReference type="Gene3D" id="1.25.10.10">
    <property type="entry name" value="Leucine-rich Repeat Variant"/>
    <property type="match status" value="1"/>
</dbReference>
<feature type="compositionally biased region" description="Low complexity" evidence="10">
    <location>
        <begin position="12"/>
        <end position="29"/>
    </location>
</feature>
<feature type="repeat" description="ARM" evidence="9">
    <location>
        <begin position="171"/>
        <end position="211"/>
    </location>
</feature>
<evidence type="ECO:0000256" key="3">
    <source>
        <dbReference type="ARBA" id="ARBA00005462"/>
    </source>
</evidence>
<dbReference type="Proteomes" id="UP000759131">
    <property type="component" value="Unassembled WGS sequence"/>
</dbReference>
<keyword evidence="6" id="KW-0879">Wnt signaling pathway</keyword>
<keyword evidence="12" id="KW-1185">Reference proteome</keyword>
<evidence type="ECO:0000256" key="9">
    <source>
        <dbReference type="PROSITE-ProRule" id="PRU00259"/>
    </source>
</evidence>
<name>A0A7R9KH71_9ACAR</name>
<reference evidence="11" key="1">
    <citation type="submission" date="2020-11" db="EMBL/GenBank/DDBJ databases">
        <authorList>
            <person name="Tran Van P."/>
        </authorList>
    </citation>
    <scope>NUCLEOTIDE SEQUENCE</scope>
</reference>
<dbReference type="GO" id="GO:0007155">
    <property type="term" value="P:cell adhesion"/>
    <property type="evidence" value="ECO:0007669"/>
    <property type="project" value="UniProtKB-KW"/>
</dbReference>
<feature type="repeat" description="ARM" evidence="9">
    <location>
        <begin position="617"/>
        <end position="659"/>
    </location>
</feature>
<keyword evidence="8" id="KW-0130">Cell adhesion</keyword>
<dbReference type="GO" id="GO:0005911">
    <property type="term" value="C:cell-cell junction"/>
    <property type="evidence" value="ECO:0007669"/>
    <property type="project" value="UniProtKB-ARBA"/>
</dbReference>
<feature type="region of interest" description="Disordered" evidence="10">
    <location>
        <begin position="802"/>
        <end position="832"/>
    </location>
</feature>
<dbReference type="InterPro" id="IPR000225">
    <property type="entry name" value="Armadillo"/>
</dbReference>
<feature type="repeat" description="ARM" evidence="9">
    <location>
        <begin position="297"/>
        <end position="339"/>
    </location>
</feature>
<evidence type="ECO:0000256" key="5">
    <source>
        <dbReference type="ARBA" id="ARBA00022490"/>
    </source>
</evidence>
<dbReference type="FunFam" id="1.25.10.10:FF:000015">
    <property type="entry name" value="Catenin beta-1"/>
    <property type="match status" value="1"/>
</dbReference>
<keyword evidence="7" id="KW-0677">Repeat</keyword>
<feature type="region of interest" description="Disordered" evidence="10">
    <location>
        <begin position="738"/>
        <end position="767"/>
    </location>
</feature>
<gene>
    <name evidence="11" type="ORF">OSB1V03_LOCUS3361</name>
</gene>
<protein>
    <recommendedName>
        <fullName evidence="4">Armadillo segment polarity protein</fullName>
    </recommendedName>
</protein>
<dbReference type="Pfam" id="PF00514">
    <property type="entry name" value="Arm"/>
    <property type="match status" value="3"/>
</dbReference>
<feature type="repeat" description="ARM" evidence="9">
    <location>
        <begin position="255"/>
        <end position="297"/>
    </location>
</feature>
<dbReference type="GO" id="GO:0016055">
    <property type="term" value="P:Wnt signaling pathway"/>
    <property type="evidence" value="ECO:0007669"/>
    <property type="project" value="UniProtKB-KW"/>
</dbReference>
<evidence type="ECO:0000313" key="12">
    <source>
        <dbReference type="Proteomes" id="UP000759131"/>
    </source>
</evidence>
<evidence type="ECO:0000256" key="8">
    <source>
        <dbReference type="ARBA" id="ARBA00022889"/>
    </source>
</evidence>
<evidence type="ECO:0000256" key="10">
    <source>
        <dbReference type="SAM" id="MobiDB-lite"/>
    </source>
</evidence>
<dbReference type="PROSITE" id="PS50176">
    <property type="entry name" value="ARM_REPEAT"/>
    <property type="match status" value="8"/>
</dbReference>
<dbReference type="GO" id="GO:0005886">
    <property type="term" value="C:plasma membrane"/>
    <property type="evidence" value="ECO:0007669"/>
    <property type="project" value="UniProtKB-SubCell"/>
</dbReference>
<comment type="similarity">
    <text evidence="3">Belongs to the beta-catenin family.</text>
</comment>
<dbReference type="EMBL" id="OC855924">
    <property type="protein sequence ID" value="CAD7622898.1"/>
    <property type="molecule type" value="Genomic_DNA"/>
</dbReference>
<dbReference type="InterPro" id="IPR016024">
    <property type="entry name" value="ARM-type_fold"/>
</dbReference>
<feature type="repeat" description="ARM" evidence="9">
    <location>
        <begin position="213"/>
        <end position="256"/>
    </location>
</feature>
<evidence type="ECO:0000256" key="4">
    <source>
        <dbReference type="ARBA" id="ARBA00022289"/>
    </source>
</evidence>
<dbReference type="InterPro" id="IPR013284">
    <property type="entry name" value="Beta-catenin"/>
</dbReference>
<evidence type="ECO:0000256" key="6">
    <source>
        <dbReference type="ARBA" id="ARBA00022687"/>
    </source>
</evidence>
<proteinExistence type="inferred from homology"/>
<feature type="repeat" description="ARM" evidence="9">
    <location>
        <begin position="339"/>
        <end position="382"/>
    </location>
</feature>
<feature type="region of interest" description="Disordered" evidence="10">
    <location>
        <begin position="1"/>
        <end position="40"/>
    </location>
</feature>
<dbReference type="SMART" id="SM00185">
    <property type="entry name" value="ARM"/>
    <property type="match status" value="12"/>
</dbReference>
<dbReference type="PANTHER" id="PTHR45976">
    <property type="entry name" value="ARMADILLO SEGMENT POLARITY PROTEIN"/>
    <property type="match status" value="1"/>
</dbReference>
<accession>A0A7R9KH71</accession>
<organism evidence="11">
    <name type="scientific">Medioppia subpectinata</name>
    <dbReference type="NCBI Taxonomy" id="1979941"/>
    <lineage>
        <taxon>Eukaryota</taxon>
        <taxon>Metazoa</taxon>
        <taxon>Ecdysozoa</taxon>
        <taxon>Arthropoda</taxon>
        <taxon>Chelicerata</taxon>
        <taxon>Arachnida</taxon>
        <taxon>Acari</taxon>
        <taxon>Acariformes</taxon>
        <taxon>Sarcoptiformes</taxon>
        <taxon>Oribatida</taxon>
        <taxon>Brachypylina</taxon>
        <taxon>Oppioidea</taxon>
        <taxon>Oppiidae</taxon>
        <taxon>Medioppia</taxon>
    </lineage>
</organism>